<dbReference type="AlphaFoldDB" id="A0A267FMI1"/>
<dbReference type="PANTHER" id="PTHR19232">
    <property type="entry name" value="CENTROCORTIN FAMILY MEMBER"/>
    <property type="match status" value="1"/>
</dbReference>
<feature type="compositionally biased region" description="Low complexity" evidence="4">
    <location>
        <begin position="1"/>
        <end position="11"/>
    </location>
</feature>
<proteinExistence type="inferred from homology"/>
<organism evidence="5 6">
    <name type="scientific">Macrostomum lignano</name>
    <dbReference type="NCBI Taxonomy" id="282301"/>
    <lineage>
        <taxon>Eukaryota</taxon>
        <taxon>Metazoa</taxon>
        <taxon>Spiralia</taxon>
        <taxon>Lophotrochozoa</taxon>
        <taxon>Platyhelminthes</taxon>
        <taxon>Rhabditophora</taxon>
        <taxon>Macrostomorpha</taxon>
        <taxon>Macrostomida</taxon>
        <taxon>Macrostomidae</taxon>
        <taxon>Macrostomum</taxon>
    </lineage>
</organism>
<keyword evidence="2 3" id="KW-0175">Coiled coil</keyword>
<feature type="region of interest" description="Disordered" evidence="4">
    <location>
        <begin position="69"/>
        <end position="88"/>
    </location>
</feature>
<feature type="coiled-coil region" evidence="3">
    <location>
        <begin position="159"/>
        <end position="228"/>
    </location>
</feature>
<name>A0A267FMI1_9PLAT</name>
<evidence type="ECO:0000313" key="6">
    <source>
        <dbReference type="Proteomes" id="UP000215902"/>
    </source>
</evidence>
<gene>
    <name evidence="5" type="ORF">BOX15_Mlig024030g2</name>
</gene>
<dbReference type="Proteomes" id="UP000215902">
    <property type="component" value="Unassembled WGS sequence"/>
</dbReference>
<reference evidence="5 6" key="1">
    <citation type="submission" date="2017-06" db="EMBL/GenBank/DDBJ databases">
        <title>A platform for efficient transgenesis in Macrostomum lignano, a flatworm model organism for stem cell research.</title>
        <authorList>
            <person name="Berezikov E."/>
        </authorList>
    </citation>
    <scope>NUCLEOTIDE SEQUENCE [LARGE SCALE GENOMIC DNA]</scope>
    <source>
        <strain evidence="5">DV1</strain>
        <tissue evidence="5">Whole organism</tissue>
    </source>
</reference>
<comment type="caution">
    <text evidence="5">The sequence shown here is derived from an EMBL/GenBank/DDBJ whole genome shotgun (WGS) entry which is preliminary data.</text>
</comment>
<feature type="coiled-coil region" evidence="3">
    <location>
        <begin position="288"/>
        <end position="336"/>
    </location>
</feature>
<feature type="compositionally biased region" description="Polar residues" evidence="4">
    <location>
        <begin position="69"/>
        <end position="79"/>
    </location>
</feature>
<evidence type="ECO:0000313" key="5">
    <source>
        <dbReference type="EMBL" id="PAA74981.1"/>
    </source>
</evidence>
<evidence type="ECO:0000256" key="2">
    <source>
        <dbReference type="ARBA" id="ARBA00023054"/>
    </source>
</evidence>
<comment type="similarity">
    <text evidence="1">Belongs to the CDR2 family.</text>
</comment>
<sequence>MSAANAANLAAQSHSVPPQSPGPPRHEMTLQWTLDTATRNQQQQQQQQQHHHHRHHQQQNLLLNATQSAEGDSAYSNDEATLPMPADFGDTSVDEACSLVDSTAWHENDLILAAELGKALLERNRDLELQLSGLKGLCEHQTQEIELLTRQVQTLRGLNDGKARMVEEVDRQYAELEARNRELLAEQATARERAAALGKQCSNLEARVEELNQQLEQRDAAAANAAAAAAAAAEAAATAATASAASEKSGDLSRLGRLTKSMVARTSSYPQLPPAVDEPDAALAAAAVANSEARNRRLLAELAAAEQDAELARQECAQLRQQLLEQHQQHQQHQQRLHRPMPPRSYRPLKDADEFEEFLQVGVDNFNSFVVGGNDDLASPIESDVQQIRGDADCGQLLSGGTVFSSRENLSRLGATKKLAGTALAEISLLTELNDQYNRLVVEYEQLLAGKQARVSMAQAQSQTLSDDALLAMGNDEGELSRATFEQRLSGIFAEETRSERKRLVNQDYRPKYKDLFRDAMSKLRDMKS</sequence>
<evidence type="ECO:0000256" key="1">
    <source>
        <dbReference type="ARBA" id="ARBA00009019"/>
    </source>
</evidence>
<dbReference type="InterPro" id="IPR026079">
    <property type="entry name" value="CDR2"/>
</dbReference>
<dbReference type="OrthoDB" id="10059415at2759"/>
<evidence type="ECO:0000256" key="4">
    <source>
        <dbReference type="SAM" id="MobiDB-lite"/>
    </source>
</evidence>
<accession>A0A267FMI1</accession>
<keyword evidence="6" id="KW-1185">Reference proteome</keyword>
<protein>
    <submittedName>
        <fullName evidence="5">Uncharacterized protein</fullName>
    </submittedName>
</protein>
<evidence type="ECO:0000256" key="3">
    <source>
        <dbReference type="SAM" id="Coils"/>
    </source>
</evidence>
<dbReference type="PANTHER" id="PTHR19232:SF7">
    <property type="entry name" value="CENTROCORTIN, ISOFORM A"/>
    <property type="match status" value="1"/>
</dbReference>
<feature type="compositionally biased region" description="Polar residues" evidence="4">
    <location>
        <begin position="30"/>
        <end position="40"/>
    </location>
</feature>
<feature type="region of interest" description="Disordered" evidence="4">
    <location>
        <begin position="1"/>
        <end position="59"/>
    </location>
</feature>
<dbReference type="EMBL" id="NIVC01000909">
    <property type="protein sequence ID" value="PAA74981.1"/>
    <property type="molecule type" value="Genomic_DNA"/>
</dbReference>